<dbReference type="AlphaFoldDB" id="A0A3S5CEF7"/>
<evidence type="ECO:0000256" key="1">
    <source>
        <dbReference type="SAM" id="MobiDB-lite"/>
    </source>
</evidence>
<comment type="caution">
    <text evidence="2">The sequence shown here is derived from an EMBL/GenBank/DDBJ whole genome shotgun (WGS) entry which is preliminary data.</text>
</comment>
<feature type="non-terminal residue" evidence="2">
    <location>
        <position position="49"/>
    </location>
</feature>
<accession>A0A3S5CEF7</accession>
<name>A0A3S5CEF7_9PLAT</name>
<feature type="region of interest" description="Disordered" evidence="1">
    <location>
        <begin position="25"/>
        <end position="49"/>
    </location>
</feature>
<sequence>MPALCSPLVSLNQPNRRFLVDAPCGGRPGNGLVTADQLDESPPVGPERA</sequence>
<proteinExistence type="predicted"/>
<evidence type="ECO:0000313" key="2">
    <source>
        <dbReference type="EMBL" id="VEL14548.1"/>
    </source>
</evidence>
<gene>
    <name evidence="2" type="ORF">PXEA_LOCUS7988</name>
</gene>
<keyword evidence="3" id="KW-1185">Reference proteome</keyword>
<organism evidence="2 3">
    <name type="scientific">Protopolystoma xenopodis</name>
    <dbReference type="NCBI Taxonomy" id="117903"/>
    <lineage>
        <taxon>Eukaryota</taxon>
        <taxon>Metazoa</taxon>
        <taxon>Spiralia</taxon>
        <taxon>Lophotrochozoa</taxon>
        <taxon>Platyhelminthes</taxon>
        <taxon>Monogenea</taxon>
        <taxon>Polyopisthocotylea</taxon>
        <taxon>Polystomatidea</taxon>
        <taxon>Polystomatidae</taxon>
        <taxon>Protopolystoma</taxon>
    </lineage>
</organism>
<dbReference type="EMBL" id="CAAALY010021576">
    <property type="protein sequence ID" value="VEL14548.1"/>
    <property type="molecule type" value="Genomic_DNA"/>
</dbReference>
<protein>
    <submittedName>
        <fullName evidence="2">Uncharacterized protein</fullName>
    </submittedName>
</protein>
<reference evidence="2" key="1">
    <citation type="submission" date="2018-11" db="EMBL/GenBank/DDBJ databases">
        <authorList>
            <consortium name="Pathogen Informatics"/>
        </authorList>
    </citation>
    <scope>NUCLEOTIDE SEQUENCE</scope>
</reference>
<dbReference type="Proteomes" id="UP000784294">
    <property type="component" value="Unassembled WGS sequence"/>
</dbReference>
<evidence type="ECO:0000313" key="3">
    <source>
        <dbReference type="Proteomes" id="UP000784294"/>
    </source>
</evidence>